<comment type="caution">
    <text evidence="6">The sequence shown here is derived from an EMBL/GenBank/DDBJ whole genome shotgun (WGS) entry which is preliminary data.</text>
</comment>
<evidence type="ECO:0000313" key="6">
    <source>
        <dbReference type="EMBL" id="PKQ77433.1"/>
    </source>
</evidence>
<feature type="domain" description="DUF1232" evidence="5">
    <location>
        <begin position="52"/>
        <end position="86"/>
    </location>
</feature>
<sequence>MLPTTSPKGEPFDHPNFWRKLWMFAKRAGRPFIEVCLLLYYTSQKDNLPRWAKFVIYGALAYFVSPIDAIPDVLPMGLADDIAVLSAALASITTFIDDQIRARVARKMRNLFGDD</sequence>
<dbReference type="Pfam" id="PF06803">
    <property type="entry name" value="DUF1232"/>
    <property type="match status" value="1"/>
</dbReference>
<dbReference type="InterPro" id="IPR010652">
    <property type="entry name" value="DUF1232"/>
</dbReference>
<accession>A0A2N3IXG0</accession>
<reference evidence="6 7" key="1">
    <citation type="journal article" date="2017" name="Front. Microbiol.">
        <title>Strong Genomic and Phenotypic Heterogeneity in the Aeromonas sobria Species Complex.</title>
        <authorList>
            <person name="Gauthier J."/>
            <person name="Vincent A.T."/>
            <person name="Charette S.J."/>
            <person name="Derome N."/>
        </authorList>
    </citation>
    <scope>NUCLEOTIDE SEQUENCE [LARGE SCALE GENOMIC DNA]</scope>
    <source>
        <strain evidence="6 7">TM18</strain>
    </source>
</reference>
<dbReference type="RefSeq" id="WP_101324930.1">
    <property type="nucleotide sequence ID" value="NZ_NQMM01000032.1"/>
</dbReference>
<proteinExistence type="predicted"/>
<name>A0A2N3IXG0_AERSO</name>
<dbReference type="AlphaFoldDB" id="A0A2N3IXG0"/>
<dbReference type="EMBL" id="NQMM01000032">
    <property type="protein sequence ID" value="PKQ77433.1"/>
    <property type="molecule type" value="Genomic_DNA"/>
</dbReference>
<keyword evidence="7" id="KW-1185">Reference proteome</keyword>
<evidence type="ECO:0000256" key="2">
    <source>
        <dbReference type="ARBA" id="ARBA00022692"/>
    </source>
</evidence>
<keyword evidence="4" id="KW-0472">Membrane</keyword>
<organism evidence="6 7">
    <name type="scientific">Aeromonas sobria</name>
    <dbReference type="NCBI Taxonomy" id="646"/>
    <lineage>
        <taxon>Bacteria</taxon>
        <taxon>Pseudomonadati</taxon>
        <taxon>Pseudomonadota</taxon>
        <taxon>Gammaproteobacteria</taxon>
        <taxon>Aeromonadales</taxon>
        <taxon>Aeromonadaceae</taxon>
        <taxon>Aeromonas</taxon>
    </lineage>
</organism>
<evidence type="ECO:0000259" key="5">
    <source>
        <dbReference type="Pfam" id="PF06803"/>
    </source>
</evidence>
<evidence type="ECO:0000313" key="7">
    <source>
        <dbReference type="Proteomes" id="UP000233467"/>
    </source>
</evidence>
<dbReference type="Proteomes" id="UP000233467">
    <property type="component" value="Unassembled WGS sequence"/>
</dbReference>
<dbReference type="GO" id="GO:0012505">
    <property type="term" value="C:endomembrane system"/>
    <property type="evidence" value="ECO:0007669"/>
    <property type="project" value="UniProtKB-SubCell"/>
</dbReference>
<dbReference type="PIRSF" id="PIRSF031804">
    <property type="entry name" value="UCP031804"/>
    <property type="match status" value="1"/>
</dbReference>
<keyword evidence="2" id="KW-0812">Transmembrane</keyword>
<evidence type="ECO:0000256" key="1">
    <source>
        <dbReference type="ARBA" id="ARBA00004127"/>
    </source>
</evidence>
<protein>
    <recommendedName>
        <fullName evidence="5">DUF1232 domain-containing protein</fullName>
    </recommendedName>
</protein>
<gene>
    <name evidence="6" type="ORF">CJP16_12415</name>
</gene>
<evidence type="ECO:0000256" key="3">
    <source>
        <dbReference type="ARBA" id="ARBA00022989"/>
    </source>
</evidence>
<evidence type="ECO:0000256" key="4">
    <source>
        <dbReference type="ARBA" id="ARBA00023136"/>
    </source>
</evidence>
<dbReference type="InterPro" id="IPR016983">
    <property type="entry name" value="UCP031804"/>
</dbReference>
<keyword evidence="3" id="KW-1133">Transmembrane helix</keyword>
<comment type="subcellular location">
    <subcellularLocation>
        <location evidence="1">Endomembrane system</location>
        <topology evidence="1">Multi-pass membrane protein</topology>
    </subcellularLocation>
</comment>